<evidence type="ECO:0000256" key="1">
    <source>
        <dbReference type="SAM" id="MobiDB-lite"/>
    </source>
</evidence>
<proteinExistence type="predicted"/>
<feature type="compositionally biased region" description="Pro residues" evidence="1">
    <location>
        <begin position="1"/>
        <end position="17"/>
    </location>
</feature>
<feature type="region of interest" description="Disordered" evidence="1">
    <location>
        <begin position="1"/>
        <end position="25"/>
    </location>
</feature>
<dbReference type="Pfam" id="PF06527">
    <property type="entry name" value="TniQ"/>
    <property type="match status" value="1"/>
</dbReference>
<keyword evidence="4" id="KW-1185">Reference proteome</keyword>
<comment type="caution">
    <text evidence="3">The sequence shown here is derived from an EMBL/GenBank/DDBJ whole genome shotgun (WGS) entry which is preliminary data.</text>
</comment>
<reference evidence="3 4" key="1">
    <citation type="submission" date="2024-09" db="EMBL/GenBank/DDBJ databases">
        <authorList>
            <person name="Sun Q."/>
            <person name="Mori K."/>
        </authorList>
    </citation>
    <scope>NUCLEOTIDE SEQUENCE [LARGE SCALE GENOMIC DNA]</scope>
    <source>
        <strain evidence="3 4">JCM 11411</strain>
    </source>
</reference>
<protein>
    <submittedName>
        <fullName evidence="3">TniQ family protein</fullName>
    </submittedName>
</protein>
<dbReference type="RefSeq" id="WP_378376295.1">
    <property type="nucleotide sequence ID" value="NZ_JBHMAS010000073.1"/>
</dbReference>
<evidence type="ECO:0000313" key="4">
    <source>
        <dbReference type="Proteomes" id="UP001589587"/>
    </source>
</evidence>
<evidence type="ECO:0000259" key="2">
    <source>
        <dbReference type="Pfam" id="PF06527"/>
    </source>
</evidence>
<dbReference type="InterPro" id="IPR009492">
    <property type="entry name" value="TniQ"/>
</dbReference>
<dbReference type="Proteomes" id="UP001589587">
    <property type="component" value="Unassembled WGS sequence"/>
</dbReference>
<gene>
    <name evidence="3" type="ORF">ACFFQ6_28505</name>
</gene>
<accession>A0ABV5XPF7</accession>
<organism evidence="3 4">
    <name type="scientific">Rhodococcus baikonurensis</name>
    <dbReference type="NCBI Taxonomy" id="172041"/>
    <lineage>
        <taxon>Bacteria</taxon>
        <taxon>Bacillati</taxon>
        <taxon>Actinomycetota</taxon>
        <taxon>Actinomycetes</taxon>
        <taxon>Mycobacteriales</taxon>
        <taxon>Nocardiaceae</taxon>
        <taxon>Rhodococcus</taxon>
        <taxon>Rhodococcus erythropolis group</taxon>
    </lineage>
</organism>
<sequence length="287" mass="32186">MPANPPPARPDPTPSTAPPAARLRPIPGGYDIDRWPITVPIRPGEAIPGWLLHFASRYQLSPAQLLREFGFTSRPATVDRVLDQVAECSREITWCLGLAPRALSPALCGWPAEASLGRYLAHRRGIRHHFSGSRFCPRCLAEPDCIWQRQWAHPLLPICLRHRLRLQTRCPGCGQVPFSDTTWLGSHGPPWHCPQRCPRESADRKVRPFCQHDLRDATVIEANDDLCTAQRYLTALAEATDIDDPTSRYDRTAATTRFEAFCDLAADKVGIEALVTLGAHQERQQIR</sequence>
<name>A0ABV5XPF7_9NOCA</name>
<feature type="domain" description="TniQ" evidence="2">
    <location>
        <begin position="36"/>
        <end position="166"/>
    </location>
</feature>
<dbReference type="EMBL" id="JBHMAS010000073">
    <property type="protein sequence ID" value="MFB9783649.1"/>
    <property type="molecule type" value="Genomic_DNA"/>
</dbReference>
<evidence type="ECO:0000313" key="3">
    <source>
        <dbReference type="EMBL" id="MFB9783649.1"/>
    </source>
</evidence>